<dbReference type="InterPro" id="IPR006631">
    <property type="entry name" value="DM4_12"/>
</dbReference>
<protein>
    <submittedName>
        <fullName evidence="2">Uncharacterized protein LOC115879703</fullName>
    </submittedName>
</protein>
<reference evidence="2" key="1">
    <citation type="submission" date="2025-08" db="UniProtKB">
        <authorList>
            <consortium name="RefSeq"/>
        </authorList>
    </citation>
    <scope>IDENTIFICATION</scope>
    <source>
        <tissue evidence="2">Gonads</tissue>
    </source>
</reference>
<evidence type="ECO:0000313" key="2">
    <source>
        <dbReference type="RefSeq" id="XP_030752519.1"/>
    </source>
</evidence>
<accession>A0A6J2XPD8</accession>
<keyword evidence="1" id="KW-1185">Reference proteome</keyword>
<dbReference type="Proteomes" id="UP000504635">
    <property type="component" value="Unplaced"/>
</dbReference>
<proteinExistence type="predicted"/>
<dbReference type="OrthoDB" id="8186940at2759"/>
<evidence type="ECO:0000313" key="1">
    <source>
        <dbReference type="Proteomes" id="UP000504635"/>
    </source>
</evidence>
<dbReference type="Pfam" id="PF07841">
    <property type="entry name" value="DM4_12"/>
    <property type="match status" value="1"/>
</dbReference>
<dbReference type="KEGG" id="soy:115879703"/>
<dbReference type="SMART" id="SM00718">
    <property type="entry name" value="DM4_12"/>
    <property type="match status" value="1"/>
</dbReference>
<dbReference type="AlphaFoldDB" id="A0A6J2XPD8"/>
<sequence length="200" mass="22784">MLCQIIRSVVFSTLFISVVSPHSNQKLNRQKRTLVFGDLTVLQLILGYAIPVPDLLVPSTSLGFFVRGVYGVPYNASDFTNPEIQEVTRNLPSLTRWDLYKVFEKDSEVKGHGGRVCILRAICEAAEAPIDKYHGFFEEVLHFIFTPTSTNEELSHHTDNEYYAAHHLGKNNKGKCKQLFPNCKLTLLDLFTQFYDNINK</sequence>
<dbReference type="PANTHER" id="PTHR21398:SF21">
    <property type="entry name" value="AGAP004005-PA"/>
    <property type="match status" value="1"/>
</dbReference>
<gene>
    <name evidence="2" type="primary">LOC115879703</name>
</gene>
<name>A0A6J2XPD8_SITOR</name>
<dbReference type="InParanoid" id="A0A6J2XPD8"/>
<dbReference type="PANTHER" id="PTHR21398">
    <property type="entry name" value="AGAP007094-PA"/>
    <property type="match status" value="1"/>
</dbReference>
<organism evidence="1 2">
    <name type="scientific">Sitophilus oryzae</name>
    <name type="common">Rice weevil</name>
    <name type="synonym">Curculio oryzae</name>
    <dbReference type="NCBI Taxonomy" id="7048"/>
    <lineage>
        <taxon>Eukaryota</taxon>
        <taxon>Metazoa</taxon>
        <taxon>Ecdysozoa</taxon>
        <taxon>Arthropoda</taxon>
        <taxon>Hexapoda</taxon>
        <taxon>Insecta</taxon>
        <taxon>Pterygota</taxon>
        <taxon>Neoptera</taxon>
        <taxon>Endopterygota</taxon>
        <taxon>Coleoptera</taxon>
        <taxon>Polyphaga</taxon>
        <taxon>Cucujiformia</taxon>
        <taxon>Curculionidae</taxon>
        <taxon>Dryophthorinae</taxon>
        <taxon>Sitophilus</taxon>
    </lineage>
</organism>
<dbReference type="GeneID" id="115879703"/>
<dbReference type="RefSeq" id="XP_030752519.1">
    <property type="nucleotide sequence ID" value="XM_030896659.1"/>
</dbReference>